<dbReference type="EMBL" id="PGCK01000006">
    <property type="protein sequence ID" value="MCD1295098.1"/>
    <property type="molecule type" value="Genomic_DNA"/>
</dbReference>
<reference evidence="3 4" key="1">
    <citation type="submission" date="2017-11" db="EMBL/GenBank/DDBJ databases">
        <title>Isolation and Characterization of Family Methanocellaceae Species from Potential Methane Hydrate Area Offshore Southwestern Taiwan.</title>
        <authorList>
            <person name="Zhang W.-L."/>
            <person name="Chen W.-C."/>
            <person name="Lai M.-C."/>
            <person name="Chen S.-C."/>
        </authorList>
    </citation>
    <scope>NUCLEOTIDE SEQUENCE [LARGE SCALE GENOMIC DNA]</scope>
    <source>
        <strain evidence="3 4">CWC-04</strain>
    </source>
</reference>
<feature type="transmembrane region" description="Helical" evidence="2">
    <location>
        <begin position="7"/>
        <end position="28"/>
    </location>
</feature>
<dbReference type="RefSeq" id="WP_230741943.1">
    <property type="nucleotide sequence ID" value="NZ_PGCK01000006.1"/>
</dbReference>
<dbReference type="SUPFAM" id="SSF82171">
    <property type="entry name" value="DPP6 N-terminal domain-like"/>
    <property type="match status" value="1"/>
</dbReference>
<dbReference type="PANTHER" id="PTHR36842">
    <property type="entry name" value="PROTEIN TOLB HOMOLOG"/>
    <property type="match status" value="1"/>
</dbReference>
<comment type="caution">
    <text evidence="3">The sequence shown here is derived from an EMBL/GenBank/DDBJ whole genome shotgun (WGS) entry which is preliminary data.</text>
</comment>
<organism evidence="3 4">
    <name type="scientific">Methanooceanicella nereidis</name>
    <dbReference type="NCBI Taxonomy" id="2052831"/>
    <lineage>
        <taxon>Archaea</taxon>
        <taxon>Methanobacteriati</taxon>
        <taxon>Methanobacteriota</taxon>
        <taxon>Stenosarchaea group</taxon>
        <taxon>Methanomicrobia</taxon>
        <taxon>Methanocellales</taxon>
        <taxon>Methanocellaceae</taxon>
        <taxon>Methanooceanicella</taxon>
    </lineage>
</organism>
<keyword evidence="4" id="KW-1185">Reference proteome</keyword>
<evidence type="ECO:0000256" key="1">
    <source>
        <dbReference type="ARBA" id="ARBA00009820"/>
    </source>
</evidence>
<dbReference type="InterPro" id="IPR011659">
    <property type="entry name" value="WD40"/>
</dbReference>
<keyword evidence="2" id="KW-0812">Transmembrane</keyword>
<dbReference type="PANTHER" id="PTHR36842:SF1">
    <property type="entry name" value="PROTEIN TOLB"/>
    <property type="match status" value="1"/>
</dbReference>
<evidence type="ECO:0000313" key="4">
    <source>
        <dbReference type="Proteomes" id="UP001320159"/>
    </source>
</evidence>
<accession>A0AAP2RCW5</accession>
<evidence type="ECO:0000313" key="3">
    <source>
        <dbReference type="EMBL" id="MCD1295098.1"/>
    </source>
</evidence>
<dbReference type="PROSITE" id="PS51257">
    <property type="entry name" value="PROKAR_LIPOPROTEIN"/>
    <property type="match status" value="1"/>
</dbReference>
<dbReference type="Pfam" id="PF07676">
    <property type="entry name" value="PD40"/>
    <property type="match status" value="1"/>
</dbReference>
<gene>
    <name evidence="3" type="ORF">CUJ83_08820</name>
</gene>
<dbReference type="AlphaFoldDB" id="A0AAP2RCW5"/>
<proteinExistence type="inferred from homology"/>
<dbReference type="InterPro" id="IPR011042">
    <property type="entry name" value="6-blade_b-propeller_TolB-like"/>
</dbReference>
<name>A0AAP2RCW5_9EURY</name>
<evidence type="ECO:0000256" key="2">
    <source>
        <dbReference type="SAM" id="Phobius"/>
    </source>
</evidence>
<sequence length="329" mass="36660">MAIKINVPAILAFVMISIVFVSGCIQFPDTAKTEDMKVPHEGKYGIYMLDLDTGRVHSIYSTGQEVYTSALRLNDQCNKLVFTQKADGDSNEKNEIFTINVDGTGLQRITNNAFWDLYPAWSEDGSRIAFLSFRGKDLDIYMIDANGNNEALFYDSGTHDADIDWKNDNIVFTSGSAIWTIRDDGTGSTRVTSPPNAGLWGKANLPAGDYDPRLDPSGTKIVFERLENTSSTHGNYNLFTINIDGSGEKRLTDTGYSQGLASWSNSGDKIVYTVAAINDEGKYDAYMINSDGTDNRNITPSYFPPEFLVYSPIFSKDDTKIYFIGQWWE</sequence>
<keyword evidence="2" id="KW-1133">Transmembrane helix</keyword>
<protein>
    <recommendedName>
        <fullName evidence="5">WD40-like Beta Propeller Repeat</fullName>
    </recommendedName>
</protein>
<dbReference type="Proteomes" id="UP001320159">
    <property type="component" value="Unassembled WGS sequence"/>
</dbReference>
<keyword evidence="2" id="KW-0472">Membrane</keyword>
<evidence type="ECO:0008006" key="5">
    <source>
        <dbReference type="Google" id="ProtNLM"/>
    </source>
</evidence>
<comment type="similarity">
    <text evidence="1">Belongs to the TolB family.</text>
</comment>
<dbReference type="Gene3D" id="2.120.10.30">
    <property type="entry name" value="TolB, C-terminal domain"/>
    <property type="match status" value="2"/>
</dbReference>